<organism evidence="4 5">
    <name type="scientific">Nocardioides agariphilus</name>
    <dbReference type="NCBI Taxonomy" id="433664"/>
    <lineage>
        <taxon>Bacteria</taxon>
        <taxon>Bacillati</taxon>
        <taxon>Actinomycetota</taxon>
        <taxon>Actinomycetes</taxon>
        <taxon>Propionibacteriales</taxon>
        <taxon>Nocardioidaceae</taxon>
        <taxon>Nocardioides</taxon>
    </lineage>
</organism>
<dbReference type="AlphaFoldDB" id="A0A930YLP6"/>
<dbReference type="RefSeq" id="WP_194695448.1">
    <property type="nucleotide sequence ID" value="NZ_JADKPO010000006.1"/>
</dbReference>
<feature type="compositionally biased region" description="Polar residues" evidence="1">
    <location>
        <begin position="27"/>
        <end position="42"/>
    </location>
</feature>
<dbReference type="Gene3D" id="2.60.120.260">
    <property type="entry name" value="Galactose-binding domain-like"/>
    <property type="match status" value="1"/>
</dbReference>
<dbReference type="Pfam" id="PF25302">
    <property type="entry name" value="NADase_transloc"/>
    <property type="match status" value="1"/>
</dbReference>
<name>A0A930YLP6_9ACTN</name>
<dbReference type="InterPro" id="IPR057561">
    <property type="entry name" value="NADase_transloc"/>
</dbReference>
<keyword evidence="2" id="KW-0812">Transmembrane</keyword>
<keyword evidence="2" id="KW-1133">Transmembrane helix</keyword>
<evidence type="ECO:0000313" key="5">
    <source>
        <dbReference type="Proteomes" id="UP000660668"/>
    </source>
</evidence>
<keyword evidence="2" id="KW-0472">Membrane</keyword>
<proteinExistence type="predicted"/>
<feature type="compositionally biased region" description="Low complexity" evidence="1">
    <location>
        <begin position="155"/>
        <end position="195"/>
    </location>
</feature>
<sequence length="346" mass="35744">MTTTCASCGSEVGDAPSCPSCGAAVLSPQTGPQPRTPSTWRTDTAERAALREAVEPASAPIPAPARYPLFADELDVAAHREPGQRAPAIYAPEPPAYLDDEEDADDRRGSPPWLVWAILAVVLVLVAFAGVWLLFSPSEGRSGPGTGETLSVPRASGGTDDSPSSSGPSSSGPATSEPAAPGEAVDVASSATAVAPRTAPPNADAFGNRTTYDAANMLDGLADTCWRMAGDGTGSELTFTLSSSTSITRVGLINGYAKNAFVGGHNLNWYLGNRRVLMAQWIFDDGSTIDQALRATKQMQTIELSSTVTTSTIKLRLVSVSSPGGGRSARDYTAVSEVSLVGVPSA</sequence>
<feature type="domain" description="NAD glycohydrolase translocation F5/8 type C" evidence="3">
    <location>
        <begin position="208"/>
        <end position="339"/>
    </location>
</feature>
<evidence type="ECO:0000259" key="3">
    <source>
        <dbReference type="Pfam" id="PF25302"/>
    </source>
</evidence>
<feature type="region of interest" description="Disordered" evidence="1">
    <location>
        <begin position="1"/>
        <end position="42"/>
    </location>
</feature>
<feature type="region of interest" description="Disordered" evidence="1">
    <location>
        <begin position="138"/>
        <end position="208"/>
    </location>
</feature>
<evidence type="ECO:0000256" key="2">
    <source>
        <dbReference type="SAM" id="Phobius"/>
    </source>
</evidence>
<dbReference type="SUPFAM" id="SSF49785">
    <property type="entry name" value="Galactose-binding domain-like"/>
    <property type="match status" value="1"/>
</dbReference>
<dbReference type="EMBL" id="JADKPO010000006">
    <property type="protein sequence ID" value="MBF4767294.1"/>
    <property type="molecule type" value="Genomic_DNA"/>
</dbReference>
<comment type="caution">
    <text evidence="4">The sequence shown here is derived from an EMBL/GenBank/DDBJ whole genome shotgun (WGS) entry which is preliminary data.</text>
</comment>
<dbReference type="Proteomes" id="UP000660668">
    <property type="component" value="Unassembled WGS sequence"/>
</dbReference>
<gene>
    <name evidence="4" type="ORF">ISU10_05890</name>
</gene>
<evidence type="ECO:0000256" key="1">
    <source>
        <dbReference type="SAM" id="MobiDB-lite"/>
    </source>
</evidence>
<feature type="transmembrane region" description="Helical" evidence="2">
    <location>
        <begin position="113"/>
        <end position="135"/>
    </location>
</feature>
<dbReference type="InterPro" id="IPR008979">
    <property type="entry name" value="Galactose-bd-like_sf"/>
</dbReference>
<keyword evidence="5" id="KW-1185">Reference proteome</keyword>
<protein>
    <recommendedName>
        <fullName evidence="3">NAD glycohydrolase translocation F5/8 type C domain-containing protein</fullName>
    </recommendedName>
</protein>
<reference evidence="4" key="1">
    <citation type="submission" date="2020-11" db="EMBL/GenBank/DDBJ databases">
        <title>Nocardioides cynanchi sp. nov., isolated from soil of rhizosphere of Cynanchum wilfordii.</title>
        <authorList>
            <person name="Lee J.-S."/>
            <person name="Suh M.K."/>
            <person name="Kim J.-S."/>
        </authorList>
    </citation>
    <scope>NUCLEOTIDE SEQUENCE</scope>
    <source>
        <strain evidence="4">KCTC 19276</strain>
    </source>
</reference>
<evidence type="ECO:0000313" key="4">
    <source>
        <dbReference type="EMBL" id="MBF4767294.1"/>
    </source>
</evidence>
<dbReference type="NCBIfam" id="NF047619">
    <property type="entry name" value="NADase_discoid"/>
    <property type="match status" value="1"/>
</dbReference>
<feature type="region of interest" description="Disordered" evidence="1">
    <location>
        <begin position="81"/>
        <end position="108"/>
    </location>
</feature>
<accession>A0A930YLP6</accession>